<evidence type="ECO:0000313" key="1">
    <source>
        <dbReference type="EMBL" id="CAG8460352.1"/>
    </source>
</evidence>
<organism evidence="1 2">
    <name type="scientific">Diversispora eburnea</name>
    <dbReference type="NCBI Taxonomy" id="1213867"/>
    <lineage>
        <taxon>Eukaryota</taxon>
        <taxon>Fungi</taxon>
        <taxon>Fungi incertae sedis</taxon>
        <taxon>Mucoromycota</taxon>
        <taxon>Glomeromycotina</taxon>
        <taxon>Glomeromycetes</taxon>
        <taxon>Diversisporales</taxon>
        <taxon>Diversisporaceae</taxon>
        <taxon>Diversispora</taxon>
    </lineage>
</organism>
<sequence>MPFVLLLLHLLPFHKKREVLVDAEIMRQKQQKATEKKPS</sequence>
<name>A0A9N8VS06_9GLOM</name>
<comment type="caution">
    <text evidence="1">The sequence shown here is derived from an EMBL/GenBank/DDBJ whole genome shotgun (WGS) entry which is preliminary data.</text>
</comment>
<protein>
    <submittedName>
        <fullName evidence="1">1801_t:CDS:1</fullName>
    </submittedName>
</protein>
<dbReference type="Proteomes" id="UP000789706">
    <property type="component" value="Unassembled WGS sequence"/>
</dbReference>
<evidence type="ECO:0000313" key="2">
    <source>
        <dbReference type="Proteomes" id="UP000789706"/>
    </source>
</evidence>
<accession>A0A9N8VS06</accession>
<dbReference type="AlphaFoldDB" id="A0A9N8VS06"/>
<dbReference type="EMBL" id="CAJVPK010000149">
    <property type="protein sequence ID" value="CAG8460352.1"/>
    <property type="molecule type" value="Genomic_DNA"/>
</dbReference>
<keyword evidence="2" id="KW-1185">Reference proteome</keyword>
<proteinExistence type="predicted"/>
<gene>
    <name evidence="1" type="ORF">DEBURN_LOCUS2645</name>
</gene>
<reference evidence="1" key="1">
    <citation type="submission" date="2021-06" db="EMBL/GenBank/DDBJ databases">
        <authorList>
            <person name="Kallberg Y."/>
            <person name="Tangrot J."/>
            <person name="Rosling A."/>
        </authorList>
    </citation>
    <scope>NUCLEOTIDE SEQUENCE</scope>
    <source>
        <strain evidence="1">AZ414A</strain>
    </source>
</reference>